<evidence type="ECO:0000256" key="1">
    <source>
        <dbReference type="SAM" id="MobiDB-lite"/>
    </source>
</evidence>
<evidence type="ECO:0000313" key="3">
    <source>
        <dbReference type="EMBL" id="CAH0767543.1"/>
    </source>
</evidence>
<name>A0A9P0G4P7_BEMTA</name>
<sequence>MLPLLFVLAGLSAACLGEEMALFVLNADAVTSQPGPRSAQTRFKRQSTISYQVNHFAVQDQEPHEARGANPTVAPRPGYGGRGARQLSPKFPTTLLQTQQRAPTDYLDYGAQQYSSGPDALQQQYFGSLAQFAAEQQGGVPAEEPAQPQPPTTTLSPETQENIRAQQEYKDRHIKEQERLALGVRRPAPGPAPGGQAPAGPFDDGPNPTIQFVSAGGAPLIQPQQQFAQYDYAQDATGSDAQYYPAPAPAPGPGRPLFTSAENSG</sequence>
<feature type="region of interest" description="Disordered" evidence="1">
    <location>
        <begin position="60"/>
        <end position="88"/>
    </location>
</feature>
<keyword evidence="2" id="KW-0732">Signal</keyword>
<keyword evidence="4" id="KW-1185">Reference proteome</keyword>
<feature type="signal peptide" evidence="2">
    <location>
        <begin position="1"/>
        <end position="17"/>
    </location>
</feature>
<dbReference type="Proteomes" id="UP001152759">
    <property type="component" value="Chromosome 2"/>
</dbReference>
<feature type="region of interest" description="Disordered" evidence="1">
    <location>
        <begin position="182"/>
        <end position="265"/>
    </location>
</feature>
<feature type="compositionally biased region" description="Low complexity" evidence="1">
    <location>
        <begin position="141"/>
        <end position="160"/>
    </location>
</feature>
<protein>
    <recommendedName>
        <fullName evidence="5">Cuticular protein</fullName>
    </recommendedName>
</protein>
<feature type="region of interest" description="Disordered" evidence="1">
    <location>
        <begin position="136"/>
        <end position="160"/>
    </location>
</feature>
<evidence type="ECO:0008006" key="5">
    <source>
        <dbReference type="Google" id="ProtNLM"/>
    </source>
</evidence>
<accession>A0A9P0G4P7</accession>
<dbReference type="EMBL" id="OU963863">
    <property type="protein sequence ID" value="CAH0767543.1"/>
    <property type="molecule type" value="Genomic_DNA"/>
</dbReference>
<reference evidence="3" key="1">
    <citation type="submission" date="2021-12" db="EMBL/GenBank/DDBJ databases">
        <authorList>
            <person name="King R."/>
        </authorList>
    </citation>
    <scope>NUCLEOTIDE SEQUENCE</scope>
</reference>
<evidence type="ECO:0000313" key="4">
    <source>
        <dbReference type="Proteomes" id="UP001152759"/>
    </source>
</evidence>
<dbReference type="AlphaFoldDB" id="A0A9P0G4P7"/>
<evidence type="ECO:0000256" key="2">
    <source>
        <dbReference type="SAM" id="SignalP"/>
    </source>
</evidence>
<feature type="chain" id="PRO_5040471676" description="Cuticular protein" evidence="2">
    <location>
        <begin position="18"/>
        <end position="265"/>
    </location>
</feature>
<proteinExistence type="predicted"/>
<organism evidence="3 4">
    <name type="scientific">Bemisia tabaci</name>
    <name type="common">Sweetpotato whitefly</name>
    <name type="synonym">Aleurodes tabaci</name>
    <dbReference type="NCBI Taxonomy" id="7038"/>
    <lineage>
        <taxon>Eukaryota</taxon>
        <taxon>Metazoa</taxon>
        <taxon>Ecdysozoa</taxon>
        <taxon>Arthropoda</taxon>
        <taxon>Hexapoda</taxon>
        <taxon>Insecta</taxon>
        <taxon>Pterygota</taxon>
        <taxon>Neoptera</taxon>
        <taxon>Paraneoptera</taxon>
        <taxon>Hemiptera</taxon>
        <taxon>Sternorrhyncha</taxon>
        <taxon>Aleyrodoidea</taxon>
        <taxon>Aleyrodidae</taxon>
        <taxon>Aleyrodinae</taxon>
        <taxon>Bemisia</taxon>
    </lineage>
</organism>
<gene>
    <name evidence="3" type="ORF">BEMITA_LOCUS4805</name>
</gene>
<feature type="compositionally biased region" description="Low complexity" evidence="1">
    <location>
        <begin position="222"/>
        <end position="236"/>
    </location>
</feature>